<evidence type="ECO:0000313" key="2">
    <source>
        <dbReference type="Proteomes" id="UP000655588"/>
    </source>
</evidence>
<organism evidence="1 2">
    <name type="scientific">Frieseomelitta varia</name>
    <dbReference type="NCBI Taxonomy" id="561572"/>
    <lineage>
        <taxon>Eukaryota</taxon>
        <taxon>Metazoa</taxon>
        <taxon>Ecdysozoa</taxon>
        <taxon>Arthropoda</taxon>
        <taxon>Hexapoda</taxon>
        <taxon>Insecta</taxon>
        <taxon>Pterygota</taxon>
        <taxon>Neoptera</taxon>
        <taxon>Endopterygota</taxon>
        <taxon>Hymenoptera</taxon>
        <taxon>Apocrita</taxon>
        <taxon>Aculeata</taxon>
        <taxon>Apoidea</taxon>
        <taxon>Anthophila</taxon>
        <taxon>Apidae</taxon>
        <taxon>Frieseomelitta</taxon>
    </lineage>
</organism>
<gene>
    <name evidence="1" type="ORF">E2986_13708</name>
</gene>
<protein>
    <submittedName>
        <fullName evidence="1">Uncharacterized protein</fullName>
    </submittedName>
</protein>
<name>A0A833VU28_9HYME</name>
<comment type="caution">
    <text evidence="1">The sequence shown here is derived from an EMBL/GenBank/DDBJ whole genome shotgun (WGS) entry which is preliminary data.</text>
</comment>
<dbReference type="EMBL" id="WNWW01000433">
    <property type="protein sequence ID" value="KAF3424930.1"/>
    <property type="molecule type" value="Genomic_DNA"/>
</dbReference>
<reference evidence="1" key="1">
    <citation type="submission" date="2019-11" db="EMBL/GenBank/DDBJ databases">
        <title>The nuclear and mitochondrial genomes of Frieseomelitta varia - a highly eusocial stingless bee (Meliponini) with a permanently sterile worker caste.</title>
        <authorList>
            <person name="Freitas F.C.P."/>
            <person name="Lourenco A.P."/>
            <person name="Nunes F.M.F."/>
            <person name="Paschoal A.R."/>
            <person name="Abreu F.C.P."/>
            <person name="Barbin F.O."/>
            <person name="Bataglia L."/>
            <person name="Cardoso-Junior C.A.M."/>
            <person name="Cervoni M.S."/>
            <person name="Silva S.R."/>
            <person name="Dalarmi F."/>
            <person name="Del Lama M.A."/>
            <person name="Depintor T.S."/>
            <person name="Ferreira K.M."/>
            <person name="Goria P.S."/>
            <person name="Jaskot M.C."/>
            <person name="Lago D.C."/>
            <person name="Luna-Lucena D."/>
            <person name="Moda L.M."/>
            <person name="Nascimento L."/>
            <person name="Pedrino M."/>
            <person name="Rabico F.O."/>
            <person name="Sanches F.C."/>
            <person name="Santos D.E."/>
            <person name="Santos C.G."/>
            <person name="Vieira J."/>
            <person name="Lopes T.F."/>
            <person name="Barchuk A.R."/>
            <person name="Hartfelder K."/>
            <person name="Simoes Z.L.P."/>
            <person name="Bitondi M.M.G."/>
            <person name="Pinheiro D.G."/>
        </authorList>
    </citation>
    <scope>NUCLEOTIDE SEQUENCE</scope>
    <source>
        <strain evidence="1">USP_RPSP 00005682</strain>
        <tissue evidence="1">Whole individual</tissue>
    </source>
</reference>
<keyword evidence="2" id="KW-1185">Reference proteome</keyword>
<dbReference type="AlphaFoldDB" id="A0A833VU28"/>
<accession>A0A833VU28</accession>
<proteinExistence type="predicted"/>
<sequence length="111" mass="13111">MNKTIFFEERLSIGSVNVYYTLRSKDNNLDQIKLTILACLTKRTQRITNNEKIKCNRINRSDILFLSVPPKSSSSGRKKLQMQERGIEKIIKFERQKKFESKCNYSNLLNY</sequence>
<dbReference type="Proteomes" id="UP000655588">
    <property type="component" value="Unassembled WGS sequence"/>
</dbReference>
<evidence type="ECO:0000313" key="1">
    <source>
        <dbReference type="EMBL" id="KAF3424930.1"/>
    </source>
</evidence>